<dbReference type="Proteomes" id="UP000663873">
    <property type="component" value="Unassembled WGS sequence"/>
</dbReference>
<keyword evidence="2" id="KW-1185">Reference proteome</keyword>
<gene>
    <name evidence="1" type="ORF">UJA718_LOCUS47873</name>
</gene>
<evidence type="ECO:0000313" key="2">
    <source>
        <dbReference type="Proteomes" id="UP000663873"/>
    </source>
</evidence>
<dbReference type="AlphaFoldDB" id="A0A821XZS2"/>
<evidence type="ECO:0000313" key="1">
    <source>
        <dbReference type="EMBL" id="CAF4953648.1"/>
    </source>
</evidence>
<reference evidence="1" key="1">
    <citation type="submission" date="2021-02" db="EMBL/GenBank/DDBJ databases">
        <authorList>
            <person name="Nowell W R."/>
        </authorList>
    </citation>
    <scope>NUCLEOTIDE SEQUENCE</scope>
</reference>
<sequence>SIYEMLPMTNCPLIFISVVDERGESFDAPAKELTDELSDGAVRGGRRGRTLVNCIE</sequence>
<name>A0A821XZS2_9BILA</name>
<comment type="caution">
    <text evidence="1">The sequence shown here is derived from an EMBL/GenBank/DDBJ whole genome shotgun (WGS) entry which is preliminary data.</text>
</comment>
<proteinExistence type="predicted"/>
<accession>A0A821XZS2</accession>
<protein>
    <submittedName>
        <fullName evidence="1">Uncharacterized protein</fullName>
    </submittedName>
</protein>
<feature type="non-terminal residue" evidence="1">
    <location>
        <position position="1"/>
    </location>
</feature>
<dbReference type="EMBL" id="CAJOBP010093078">
    <property type="protein sequence ID" value="CAF4953648.1"/>
    <property type="molecule type" value="Genomic_DNA"/>
</dbReference>
<organism evidence="1 2">
    <name type="scientific">Rotaria socialis</name>
    <dbReference type="NCBI Taxonomy" id="392032"/>
    <lineage>
        <taxon>Eukaryota</taxon>
        <taxon>Metazoa</taxon>
        <taxon>Spiralia</taxon>
        <taxon>Gnathifera</taxon>
        <taxon>Rotifera</taxon>
        <taxon>Eurotatoria</taxon>
        <taxon>Bdelloidea</taxon>
        <taxon>Philodinida</taxon>
        <taxon>Philodinidae</taxon>
        <taxon>Rotaria</taxon>
    </lineage>
</organism>